<comment type="caution">
    <text evidence="5">The sequence shown here is derived from an EMBL/GenBank/DDBJ whole genome shotgun (WGS) entry which is preliminary data.</text>
</comment>
<evidence type="ECO:0000256" key="1">
    <source>
        <dbReference type="ARBA" id="ARBA00007274"/>
    </source>
</evidence>
<dbReference type="AlphaFoldDB" id="A0AAJ1TNS2"/>
<keyword evidence="2 5" id="KW-0808">Transferase</keyword>
<dbReference type="SUPFAM" id="SSF51161">
    <property type="entry name" value="Trimeric LpxA-like enzymes"/>
    <property type="match status" value="1"/>
</dbReference>
<dbReference type="EC" id="2.3.1.79" evidence="5"/>
<dbReference type="InterPro" id="IPR051159">
    <property type="entry name" value="Hexapeptide_acetyltransf"/>
</dbReference>
<dbReference type="PROSITE" id="PS00101">
    <property type="entry name" value="HEXAPEP_TRANSFERASES"/>
    <property type="match status" value="1"/>
</dbReference>
<dbReference type="InterPro" id="IPR018357">
    <property type="entry name" value="Hexapep_transf_CS"/>
</dbReference>
<keyword evidence="4 5" id="KW-0012">Acyltransferase</keyword>
<reference evidence="5" key="1">
    <citation type="submission" date="2023-07" db="EMBL/GenBank/DDBJ databases">
        <title>Genomic Encyclopedia of Type Strains, Phase IV (KMG-IV): sequencing the most valuable type-strain genomes for metagenomic binning, comparative biology and taxonomic classification.</title>
        <authorList>
            <person name="Goeker M."/>
        </authorList>
    </citation>
    <scope>NUCLEOTIDE SEQUENCE</scope>
    <source>
        <strain evidence="5">DSM 19569</strain>
    </source>
</reference>
<evidence type="ECO:0000256" key="3">
    <source>
        <dbReference type="ARBA" id="ARBA00022737"/>
    </source>
</evidence>
<name>A0AAJ1TNS2_9HYPH</name>
<dbReference type="PANTHER" id="PTHR23416">
    <property type="entry name" value="SIALIC ACID SYNTHASE-RELATED"/>
    <property type="match status" value="1"/>
</dbReference>
<comment type="similarity">
    <text evidence="1">Belongs to the transferase hexapeptide repeat family.</text>
</comment>
<dbReference type="InterPro" id="IPR001451">
    <property type="entry name" value="Hexapep"/>
</dbReference>
<evidence type="ECO:0000256" key="4">
    <source>
        <dbReference type="ARBA" id="ARBA00023315"/>
    </source>
</evidence>
<proteinExistence type="inferred from homology"/>
<organism evidence="5 6">
    <name type="scientific">Methylobacterium brachiatum</name>
    <dbReference type="NCBI Taxonomy" id="269660"/>
    <lineage>
        <taxon>Bacteria</taxon>
        <taxon>Pseudomonadati</taxon>
        <taxon>Pseudomonadota</taxon>
        <taxon>Alphaproteobacteria</taxon>
        <taxon>Hyphomicrobiales</taxon>
        <taxon>Methylobacteriaceae</taxon>
        <taxon>Methylobacterium</taxon>
    </lineage>
</organism>
<protein>
    <submittedName>
        <fullName evidence="5">Maltose O-acetyltransferase</fullName>
        <ecNumber evidence="5">2.3.1.79</ecNumber>
    </submittedName>
</protein>
<keyword evidence="3" id="KW-0677">Repeat</keyword>
<gene>
    <name evidence="5" type="ORF">QO001_003274</name>
</gene>
<dbReference type="CDD" id="cd04647">
    <property type="entry name" value="LbH_MAT_like"/>
    <property type="match status" value="1"/>
</dbReference>
<dbReference type="PANTHER" id="PTHR23416:SF23">
    <property type="entry name" value="ACETYLTRANSFERASE C18B11.09C-RELATED"/>
    <property type="match status" value="1"/>
</dbReference>
<accession>A0AAJ1TNS2</accession>
<dbReference type="GO" id="GO:0005829">
    <property type="term" value="C:cytosol"/>
    <property type="evidence" value="ECO:0007669"/>
    <property type="project" value="TreeGrafter"/>
</dbReference>
<evidence type="ECO:0000313" key="6">
    <source>
        <dbReference type="Proteomes" id="UP001223420"/>
    </source>
</evidence>
<dbReference type="GO" id="GO:0008925">
    <property type="term" value="F:maltose O-acetyltransferase activity"/>
    <property type="evidence" value="ECO:0007669"/>
    <property type="project" value="UniProtKB-EC"/>
</dbReference>
<evidence type="ECO:0000313" key="5">
    <source>
        <dbReference type="EMBL" id="MDQ0544340.1"/>
    </source>
</evidence>
<sequence>MNALHLWRLYSYFVLIIYNRCPNFYAFNGVRRALLRHIGVRVGTRSHISSPLVFEQSFSTETVRGLTIGYQTFVNSEVRFACRDSRIEIGNRCMIGPRVSFETSTHTLVVEGFHERTEETRLTFHKDICVRDGVWIGAGALILCGVTIGEQSIVAAGSVVTRDVEPGILVGGVPAKMIRRLIA</sequence>
<dbReference type="InterPro" id="IPR011004">
    <property type="entry name" value="Trimer_LpxA-like_sf"/>
</dbReference>
<dbReference type="Pfam" id="PF00132">
    <property type="entry name" value="Hexapep"/>
    <property type="match status" value="1"/>
</dbReference>
<dbReference type="EMBL" id="JAUSWL010000005">
    <property type="protein sequence ID" value="MDQ0544340.1"/>
    <property type="molecule type" value="Genomic_DNA"/>
</dbReference>
<dbReference type="Proteomes" id="UP001223420">
    <property type="component" value="Unassembled WGS sequence"/>
</dbReference>
<dbReference type="Gene3D" id="2.160.10.10">
    <property type="entry name" value="Hexapeptide repeat proteins"/>
    <property type="match status" value="1"/>
</dbReference>
<evidence type="ECO:0000256" key="2">
    <source>
        <dbReference type="ARBA" id="ARBA00022679"/>
    </source>
</evidence>